<comment type="caution">
    <text evidence="1">The sequence shown here is derived from an EMBL/GenBank/DDBJ whole genome shotgun (WGS) entry which is preliminary data.</text>
</comment>
<organism evidence="1 2">
    <name type="scientific">Mugilogobius chulae</name>
    <name type="common">yellowstripe goby</name>
    <dbReference type="NCBI Taxonomy" id="88201"/>
    <lineage>
        <taxon>Eukaryota</taxon>
        <taxon>Metazoa</taxon>
        <taxon>Chordata</taxon>
        <taxon>Craniata</taxon>
        <taxon>Vertebrata</taxon>
        <taxon>Euteleostomi</taxon>
        <taxon>Actinopterygii</taxon>
        <taxon>Neopterygii</taxon>
        <taxon>Teleostei</taxon>
        <taxon>Neoteleostei</taxon>
        <taxon>Acanthomorphata</taxon>
        <taxon>Gobiaria</taxon>
        <taxon>Gobiiformes</taxon>
        <taxon>Gobioidei</taxon>
        <taxon>Gobiidae</taxon>
        <taxon>Gobionellinae</taxon>
        <taxon>Mugilogobius</taxon>
    </lineage>
</organism>
<name>A0AAW0NM52_9GOBI</name>
<dbReference type="AlphaFoldDB" id="A0AAW0NM52"/>
<dbReference type="Proteomes" id="UP001460270">
    <property type="component" value="Unassembled WGS sequence"/>
</dbReference>
<dbReference type="EMBL" id="JBBPFD010000015">
    <property type="protein sequence ID" value="KAK7895833.1"/>
    <property type="molecule type" value="Genomic_DNA"/>
</dbReference>
<reference evidence="2" key="1">
    <citation type="submission" date="2024-04" db="EMBL/GenBank/DDBJ databases">
        <title>Salinicola lusitanus LLJ914,a marine bacterium isolated from the Okinawa Trough.</title>
        <authorList>
            <person name="Li J."/>
        </authorList>
    </citation>
    <scope>NUCLEOTIDE SEQUENCE [LARGE SCALE GENOMIC DNA]</scope>
</reference>
<gene>
    <name evidence="1" type="ORF">WMY93_021158</name>
</gene>
<protein>
    <submittedName>
        <fullName evidence="1">Uncharacterized protein</fullName>
    </submittedName>
</protein>
<proteinExistence type="predicted"/>
<sequence length="164" mass="18060">MVCVTVIGCWMDVDGAAAFAQRITNDVTSVKKGRRGREKILRLTNKADIAALPSAHHWLPGVASAVENGRAQAARANSCGKHRDFHSRCKHGLEHTTPLAGDSSRGFSMSFLANITSLRRSERTVTAHPSSIRCRSQISSDARDTLHARTYMPRFPRALTIKQH</sequence>
<evidence type="ECO:0000313" key="2">
    <source>
        <dbReference type="Proteomes" id="UP001460270"/>
    </source>
</evidence>
<accession>A0AAW0NM52</accession>
<evidence type="ECO:0000313" key="1">
    <source>
        <dbReference type="EMBL" id="KAK7895833.1"/>
    </source>
</evidence>
<keyword evidence="2" id="KW-1185">Reference proteome</keyword>